<dbReference type="Proteomes" id="UP000288716">
    <property type="component" value="Unassembled WGS sequence"/>
</dbReference>
<keyword evidence="1" id="KW-1133">Transmembrane helix</keyword>
<comment type="caution">
    <text evidence="2">The sequence shown here is derived from an EMBL/GenBank/DDBJ whole genome shotgun (WGS) entry which is preliminary data.</text>
</comment>
<gene>
    <name evidence="2" type="ORF">B4U80_10268</name>
</gene>
<keyword evidence="3" id="KW-1185">Reference proteome</keyword>
<keyword evidence="1" id="KW-0472">Membrane</keyword>
<reference evidence="2 3" key="1">
    <citation type="journal article" date="2018" name="Gigascience">
        <title>Genomes of trombidid mites reveal novel predicted allergens and laterally-transferred genes associated with secondary metabolism.</title>
        <authorList>
            <person name="Dong X."/>
            <person name="Chaisiri K."/>
            <person name="Xia D."/>
            <person name="Armstrong S.D."/>
            <person name="Fang Y."/>
            <person name="Donnelly M.J."/>
            <person name="Kadowaki T."/>
            <person name="McGarry J.W."/>
            <person name="Darby A.C."/>
            <person name="Makepeace B.L."/>
        </authorList>
    </citation>
    <scope>NUCLEOTIDE SEQUENCE [LARGE SCALE GENOMIC DNA]</scope>
    <source>
        <strain evidence="2">UoL-UT</strain>
    </source>
</reference>
<dbReference type="VEuPathDB" id="VectorBase:LDEU002887"/>
<keyword evidence="1" id="KW-0812">Transmembrane</keyword>
<dbReference type="InterPro" id="IPR004245">
    <property type="entry name" value="DUF229"/>
</dbReference>
<dbReference type="OrthoDB" id="6408790at2759"/>
<dbReference type="STRING" id="299467.A0A443SNU3"/>
<evidence type="ECO:0000256" key="1">
    <source>
        <dbReference type="SAM" id="Phobius"/>
    </source>
</evidence>
<organism evidence="2 3">
    <name type="scientific">Leptotrombidium deliense</name>
    <dbReference type="NCBI Taxonomy" id="299467"/>
    <lineage>
        <taxon>Eukaryota</taxon>
        <taxon>Metazoa</taxon>
        <taxon>Ecdysozoa</taxon>
        <taxon>Arthropoda</taxon>
        <taxon>Chelicerata</taxon>
        <taxon>Arachnida</taxon>
        <taxon>Acari</taxon>
        <taxon>Acariformes</taxon>
        <taxon>Trombidiformes</taxon>
        <taxon>Prostigmata</taxon>
        <taxon>Anystina</taxon>
        <taxon>Parasitengona</taxon>
        <taxon>Trombiculoidea</taxon>
        <taxon>Trombiculidae</taxon>
        <taxon>Leptotrombidium</taxon>
    </lineage>
</organism>
<protein>
    <submittedName>
        <fullName evidence="2">Uncharacterized protein</fullName>
    </submittedName>
</protein>
<evidence type="ECO:0000313" key="3">
    <source>
        <dbReference type="Proteomes" id="UP000288716"/>
    </source>
</evidence>
<evidence type="ECO:0000313" key="2">
    <source>
        <dbReference type="EMBL" id="RWS29152.1"/>
    </source>
</evidence>
<accession>A0A443SNU3</accession>
<proteinExistence type="predicted"/>
<dbReference type="EMBL" id="NCKV01001046">
    <property type="protein sequence ID" value="RWS29152.1"/>
    <property type="molecule type" value="Genomic_DNA"/>
</dbReference>
<name>A0A443SNU3_9ACAR</name>
<dbReference type="AlphaFoldDB" id="A0A443SNU3"/>
<dbReference type="PANTHER" id="PTHR10974">
    <property type="entry name" value="FI08016P-RELATED"/>
    <property type="match status" value="1"/>
</dbReference>
<dbReference type="PANTHER" id="PTHR10974:SF1">
    <property type="entry name" value="FI08016P-RELATED"/>
    <property type="match status" value="1"/>
</dbReference>
<feature type="transmembrane region" description="Helical" evidence="1">
    <location>
        <begin position="12"/>
        <end position="28"/>
    </location>
</feature>
<dbReference type="GO" id="GO:0005615">
    <property type="term" value="C:extracellular space"/>
    <property type="evidence" value="ECO:0007669"/>
    <property type="project" value="TreeGrafter"/>
</dbReference>
<dbReference type="Pfam" id="PF02995">
    <property type="entry name" value="DUF229"/>
    <property type="match status" value="1"/>
</dbReference>
<sequence length="247" mass="28940">MKHAECMPRKILAIVLLAVFINFFYFYIRFTKNGKFFEELQLLTSHSTSYCRLPLDLDPFDATVRPFIVRIPEIKCTPPKREFAYKNILTFVDDDGVLQTKNTSFKFFCTFCEVRRNDSNEDKVTYGAKNMLPSSLDINSLQIDFLSVECYDDKNKTIYNNTHFHPSSVKPKKSTIYKPSVIVMVIESMSRINFLRFLHKTRKELESLPDVFYMKGFTKQDDNSYPNMVPFLTGLYKLTSFIPFFTS</sequence>